<reference evidence="2 3" key="1">
    <citation type="submission" date="2017-12" db="EMBL/GenBank/DDBJ databases">
        <title>Comparative genomics of Botrytis spp.</title>
        <authorList>
            <person name="Valero-Jimenez C.A."/>
            <person name="Tapia P."/>
            <person name="Veloso J."/>
            <person name="Silva-Moreno E."/>
            <person name="Staats M."/>
            <person name="Valdes J.H."/>
            <person name="Van Kan J.A.L."/>
        </authorList>
    </citation>
    <scope>NUCLEOTIDE SEQUENCE [LARGE SCALE GENOMIC DNA]</scope>
    <source>
        <strain evidence="2 3">MUCL435</strain>
    </source>
</reference>
<comment type="caution">
    <text evidence="2">The sequence shown here is derived from an EMBL/GenBank/DDBJ whole genome shotgun (WGS) entry which is preliminary data.</text>
</comment>
<evidence type="ECO:0000313" key="3">
    <source>
        <dbReference type="Proteomes" id="UP000308671"/>
    </source>
</evidence>
<dbReference type="EMBL" id="PQXL01000169">
    <property type="protein sequence ID" value="THV50012.1"/>
    <property type="molecule type" value="Genomic_DNA"/>
</dbReference>
<sequence>MGGAVTVNESVMLNGAEFHDTLHCSRKLGMQSQFWVYAICINQNDIPERNKQLMTMERIYLRAEFVAAWLGRKYERFEQVPRARNDRVVFGNIHTEGLQKSDVAPETIVRLEEILESLVAGPKENANNEKPGTVKELYTDGYCNRL</sequence>
<accession>A0A4S8R0J0</accession>
<evidence type="ECO:0000313" key="2">
    <source>
        <dbReference type="EMBL" id="THV50012.1"/>
    </source>
</evidence>
<organism evidence="2 3">
    <name type="scientific">Botrytis galanthina</name>
    <dbReference type="NCBI Taxonomy" id="278940"/>
    <lineage>
        <taxon>Eukaryota</taxon>
        <taxon>Fungi</taxon>
        <taxon>Dikarya</taxon>
        <taxon>Ascomycota</taxon>
        <taxon>Pezizomycotina</taxon>
        <taxon>Leotiomycetes</taxon>
        <taxon>Helotiales</taxon>
        <taxon>Sclerotiniaceae</taxon>
        <taxon>Botrytis</taxon>
    </lineage>
</organism>
<feature type="domain" description="Heterokaryon incompatibility" evidence="1">
    <location>
        <begin position="12"/>
        <end position="82"/>
    </location>
</feature>
<dbReference type="Pfam" id="PF06985">
    <property type="entry name" value="HET"/>
    <property type="match status" value="1"/>
</dbReference>
<dbReference type="InterPro" id="IPR052895">
    <property type="entry name" value="HetReg/Transcr_Mod"/>
</dbReference>
<gene>
    <name evidence="2" type="ORF">BGAL_0169g00240</name>
</gene>
<dbReference type="Proteomes" id="UP000308671">
    <property type="component" value="Unassembled WGS sequence"/>
</dbReference>
<dbReference type="PANTHER" id="PTHR24148:SF64">
    <property type="entry name" value="HETEROKARYON INCOMPATIBILITY DOMAIN-CONTAINING PROTEIN"/>
    <property type="match status" value="1"/>
</dbReference>
<evidence type="ECO:0000259" key="1">
    <source>
        <dbReference type="Pfam" id="PF06985"/>
    </source>
</evidence>
<name>A0A4S8R0J0_9HELO</name>
<proteinExistence type="predicted"/>
<keyword evidence="3" id="KW-1185">Reference proteome</keyword>
<dbReference type="PANTHER" id="PTHR24148">
    <property type="entry name" value="ANKYRIN REPEAT DOMAIN-CONTAINING PROTEIN 39 HOMOLOG-RELATED"/>
    <property type="match status" value="1"/>
</dbReference>
<dbReference type="AlphaFoldDB" id="A0A4S8R0J0"/>
<dbReference type="OrthoDB" id="3598674at2759"/>
<dbReference type="InterPro" id="IPR010730">
    <property type="entry name" value="HET"/>
</dbReference>
<protein>
    <recommendedName>
        <fullName evidence="1">Heterokaryon incompatibility domain-containing protein</fullName>
    </recommendedName>
</protein>